<comment type="similarity">
    <text evidence="2">Belongs to the peptidase S9A family.</text>
</comment>
<dbReference type="InterPro" id="IPR029058">
    <property type="entry name" value="AB_hydrolase_fold"/>
</dbReference>
<keyword evidence="6" id="KW-0720">Serine protease</keyword>
<keyword evidence="10" id="KW-1185">Reference proteome</keyword>
<name>A0ABS5KUS9_9ACTN</name>
<dbReference type="Pfam" id="PF02897">
    <property type="entry name" value="Peptidase_S9_N"/>
    <property type="match status" value="1"/>
</dbReference>
<dbReference type="Gene3D" id="3.40.50.1820">
    <property type="entry name" value="alpha/beta hydrolase"/>
    <property type="match status" value="1"/>
</dbReference>
<evidence type="ECO:0000256" key="1">
    <source>
        <dbReference type="ARBA" id="ARBA00001070"/>
    </source>
</evidence>
<keyword evidence="5" id="KW-0378">Hydrolase</keyword>
<evidence type="ECO:0000256" key="4">
    <source>
        <dbReference type="ARBA" id="ARBA00022670"/>
    </source>
</evidence>
<evidence type="ECO:0000259" key="8">
    <source>
        <dbReference type="Pfam" id="PF02897"/>
    </source>
</evidence>
<comment type="catalytic activity">
    <reaction evidence="1">
        <text>Hydrolysis of Pro-|-Xaa &gt;&gt; Ala-|-Xaa in oligopeptides.</text>
        <dbReference type="EC" id="3.4.21.26"/>
    </reaction>
</comment>
<sequence>MSPFAYPQAERLATADHLHGRDVPDPYRWLEDPEDPRTEVWSAEQDALFTEARQSWPAVPAFTERLGALMATGDVSPPYWRGGRRFVTRRLPDQEHAVLLAVEPDGTERVLVDPMALDPSGTTTLDGWQPSEEGDRLAYLVSEAGTEESVLHVIDVDTLERLEGPITRAKYTPVAWLPGGEAYYYVRKPHPDTVPKGDEQYHRRVHLHKVGTDPDAEDVEIFGAGQPKTNYYDMSVTRDGRWLEVNAHAGTAPRNDIYVADLTASSPERPALTPVQVGLDNLTSVDICEADSPLAGSALLWTDRDAPRRRICVAPTGDLRYENWRELVPEDPEAVLDSYALLDGPELERPLLVVARTRHAVAELSLHDARTGEKVADIPLPGLGTLAGLSTRHGGGHELWFGYTDFTTPVQIHHFDARTRQTTLWERPPAEVEIPEVRTRQVTYPSKDGTEVRMFVIDGGGSDSGTDSAGPKPTILYGYGGFNVPMTPGYSARILAWVQAGGTYAVANLRGGSEEGEQWHRAGMMANKQNVFDDFHAAGDWLVDNGVTTREQLGVFGGSNGGLLVGAALTQHPEKYAAVVCWAPLLDMIRYEQFGLGVTWNEEFGTAEDPEQFGWLIAYSPYHNVHEGTVYPATLFPVFDGDSRVDPLHARKLAAALQHATSAPITERPVLLRLEREAGHGARSVSKTVGVYADMWAFLAAQLGLEESAPAV</sequence>
<reference evidence="9 10" key="1">
    <citation type="submission" date="2020-02" db="EMBL/GenBank/DDBJ databases">
        <title>Acidophilic actinobacteria isolated from forest soil.</title>
        <authorList>
            <person name="Golinska P."/>
        </authorList>
    </citation>
    <scope>NUCLEOTIDE SEQUENCE [LARGE SCALE GENOMIC DNA]</scope>
    <source>
        <strain evidence="9 10">NL8</strain>
    </source>
</reference>
<evidence type="ECO:0000256" key="5">
    <source>
        <dbReference type="ARBA" id="ARBA00022801"/>
    </source>
</evidence>
<protein>
    <recommendedName>
        <fullName evidence="3">prolyl oligopeptidase</fullName>
        <ecNumber evidence="3">3.4.21.26</ecNumber>
    </recommendedName>
</protein>
<evidence type="ECO:0000313" key="9">
    <source>
        <dbReference type="EMBL" id="MBS2549797.1"/>
    </source>
</evidence>
<dbReference type="PRINTS" id="PR00862">
    <property type="entry name" value="PROLIGOPTASE"/>
</dbReference>
<dbReference type="EC" id="3.4.21.26" evidence="3"/>
<evidence type="ECO:0000256" key="2">
    <source>
        <dbReference type="ARBA" id="ARBA00005228"/>
    </source>
</evidence>
<keyword evidence="4" id="KW-0645">Protease</keyword>
<gene>
    <name evidence="9" type="ORF">KGQ19_23305</name>
</gene>
<feature type="domain" description="Peptidase S9A N-terminal" evidence="8">
    <location>
        <begin position="7"/>
        <end position="426"/>
    </location>
</feature>
<evidence type="ECO:0000256" key="6">
    <source>
        <dbReference type="ARBA" id="ARBA00022825"/>
    </source>
</evidence>
<evidence type="ECO:0000256" key="3">
    <source>
        <dbReference type="ARBA" id="ARBA00011897"/>
    </source>
</evidence>
<dbReference type="SUPFAM" id="SSF50993">
    <property type="entry name" value="Peptidase/esterase 'gauge' domain"/>
    <property type="match status" value="1"/>
</dbReference>
<dbReference type="InterPro" id="IPR002471">
    <property type="entry name" value="Pept_S9_AS"/>
</dbReference>
<accession>A0ABS5KUS9</accession>
<proteinExistence type="inferred from homology"/>
<comment type="caution">
    <text evidence="9">The sequence shown here is derived from an EMBL/GenBank/DDBJ whole genome shotgun (WGS) entry which is preliminary data.</text>
</comment>
<dbReference type="PANTHER" id="PTHR42881">
    <property type="entry name" value="PROLYL ENDOPEPTIDASE"/>
    <property type="match status" value="1"/>
</dbReference>
<evidence type="ECO:0000313" key="10">
    <source>
        <dbReference type="Proteomes" id="UP000730482"/>
    </source>
</evidence>
<dbReference type="Proteomes" id="UP000730482">
    <property type="component" value="Unassembled WGS sequence"/>
</dbReference>
<dbReference type="SUPFAM" id="SSF53474">
    <property type="entry name" value="alpha/beta-Hydrolases"/>
    <property type="match status" value="1"/>
</dbReference>
<organism evidence="9 10">
    <name type="scientific">Catenulispora pinistramenti</name>
    <dbReference type="NCBI Taxonomy" id="2705254"/>
    <lineage>
        <taxon>Bacteria</taxon>
        <taxon>Bacillati</taxon>
        <taxon>Actinomycetota</taxon>
        <taxon>Actinomycetes</taxon>
        <taxon>Catenulisporales</taxon>
        <taxon>Catenulisporaceae</taxon>
        <taxon>Catenulispora</taxon>
    </lineage>
</organism>
<dbReference type="Gene3D" id="2.130.10.120">
    <property type="entry name" value="Prolyl oligopeptidase, N-terminal domain"/>
    <property type="match status" value="1"/>
</dbReference>
<dbReference type="Pfam" id="PF00326">
    <property type="entry name" value="Peptidase_S9"/>
    <property type="match status" value="1"/>
</dbReference>
<dbReference type="RefSeq" id="WP_212011485.1">
    <property type="nucleotide sequence ID" value="NZ_JAAFYZ010000082.1"/>
</dbReference>
<dbReference type="InterPro" id="IPR023302">
    <property type="entry name" value="Pept_S9A_N"/>
</dbReference>
<dbReference type="InterPro" id="IPR051167">
    <property type="entry name" value="Prolyl_oligopep/macrocyclase"/>
</dbReference>
<dbReference type="PROSITE" id="PS00708">
    <property type="entry name" value="PRO_ENDOPEP_SER"/>
    <property type="match status" value="1"/>
</dbReference>
<dbReference type="InterPro" id="IPR001375">
    <property type="entry name" value="Peptidase_S9_cat"/>
</dbReference>
<evidence type="ECO:0000259" key="7">
    <source>
        <dbReference type="Pfam" id="PF00326"/>
    </source>
</evidence>
<dbReference type="InterPro" id="IPR002470">
    <property type="entry name" value="Peptidase_S9A"/>
</dbReference>
<feature type="domain" description="Peptidase S9 prolyl oligopeptidase catalytic" evidence="7">
    <location>
        <begin position="490"/>
        <end position="704"/>
    </location>
</feature>
<dbReference type="EMBL" id="JAAFYZ010000082">
    <property type="protein sequence ID" value="MBS2549797.1"/>
    <property type="molecule type" value="Genomic_DNA"/>
</dbReference>
<dbReference type="PANTHER" id="PTHR42881:SF2">
    <property type="entry name" value="PROLYL ENDOPEPTIDASE"/>
    <property type="match status" value="1"/>
</dbReference>